<dbReference type="RefSeq" id="WP_142935120.1">
    <property type="nucleotide sequence ID" value="NZ_ML660172.1"/>
</dbReference>
<sequence>MNNRITENVVTDNVVTDNIIIRAGTESDCDLILDFINKLAEYEKLASEVVATQSQLKKTLFGSKAYAEVIIAELAGNPVGFALYFYNYSTFLAKPGLYLEDLYVLPEARGKKVGKALLIRLAKIALENDCGRFEWSVLDWNQPAIDFYRSIGAIGMEEWTVQRVDGDALSELANKKL</sequence>
<evidence type="ECO:0000256" key="2">
    <source>
        <dbReference type="ARBA" id="ARBA00022679"/>
    </source>
</evidence>
<dbReference type="GO" id="GO:0008080">
    <property type="term" value="F:N-acetyltransferase activity"/>
    <property type="evidence" value="ECO:0007669"/>
    <property type="project" value="TreeGrafter"/>
</dbReference>
<dbReference type="Proteomes" id="UP000315439">
    <property type="component" value="Unassembled WGS sequence"/>
</dbReference>
<dbReference type="CDD" id="cd04301">
    <property type="entry name" value="NAT_SF"/>
    <property type="match status" value="1"/>
</dbReference>
<dbReference type="SUPFAM" id="SSF55729">
    <property type="entry name" value="Acyl-CoA N-acyltransferases (Nat)"/>
    <property type="match status" value="1"/>
</dbReference>
<accession>A0A545TWJ8</accession>
<organism evidence="5 6">
    <name type="scientific">Aliikangiella coralliicola</name>
    <dbReference type="NCBI Taxonomy" id="2592383"/>
    <lineage>
        <taxon>Bacteria</taxon>
        <taxon>Pseudomonadati</taxon>
        <taxon>Pseudomonadota</taxon>
        <taxon>Gammaproteobacteria</taxon>
        <taxon>Oceanospirillales</taxon>
        <taxon>Pleioneaceae</taxon>
        <taxon>Aliikangiella</taxon>
    </lineage>
</organism>
<dbReference type="PANTHER" id="PTHR10545:SF29">
    <property type="entry name" value="GH14572P-RELATED"/>
    <property type="match status" value="1"/>
</dbReference>
<evidence type="ECO:0000313" key="5">
    <source>
        <dbReference type="EMBL" id="TQV81551.1"/>
    </source>
</evidence>
<evidence type="ECO:0000259" key="4">
    <source>
        <dbReference type="PROSITE" id="PS51186"/>
    </source>
</evidence>
<comment type="similarity">
    <text evidence="1">Belongs to the acetyltransferase family.</text>
</comment>
<evidence type="ECO:0000313" key="6">
    <source>
        <dbReference type="Proteomes" id="UP000315439"/>
    </source>
</evidence>
<keyword evidence="3" id="KW-0012">Acyltransferase</keyword>
<dbReference type="PROSITE" id="PS51186">
    <property type="entry name" value="GNAT"/>
    <property type="match status" value="1"/>
</dbReference>
<keyword evidence="2 5" id="KW-0808">Transferase</keyword>
<dbReference type="InterPro" id="IPR000182">
    <property type="entry name" value="GNAT_dom"/>
</dbReference>
<dbReference type="InterPro" id="IPR051016">
    <property type="entry name" value="Diverse_Substrate_AcTransf"/>
</dbReference>
<dbReference type="AlphaFoldDB" id="A0A545TWJ8"/>
<keyword evidence="6" id="KW-1185">Reference proteome</keyword>
<dbReference type="FunFam" id="3.40.630.30:FF:000064">
    <property type="entry name" value="GNAT family acetyltransferase"/>
    <property type="match status" value="1"/>
</dbReference>
<reference evidence="5 6" key="1">
    <citation type="submission" date="2019-07" db="EMBL/GenBank/DDBJ databases">
        <title>Draft genome for Aliikangiella sp. M105.</title>
        <authorList>
            <person name="Wang G."/>
        </authorList>
    </citation>
    <scope>NUCLEOTIDE SEQUENCE [LARGE SCALE GENOMIC DNA]</scope>
    <source>
        <strain evidence="5 6">M105</strain>
    </source>
</reference>
<dbReference type="PANTHER" id="PTHR10545">
    <property type="entry name" value="DIAMINE N-ACETYLTRANSFERASE"/>
    <property type="match status" value="1"/>
</dbReference>
<dbReference type="Pfam" id="PF00583">
    <property type="entry name" value="Acetyltransf_1"/>
    <property type="match status" value="1"/>
</dbReference>
<evidence type="ECO:0000256" key="1">
    <source>
        <dbReference type="ARBA" id="ARBA00008694"/>
    </source>
</evidence>
<gene>
    <name evidence="5" type="ORF">FLL46_25725</name>
</gene>
<name>A0A545TWJ8_9GAMM</name>
<dbReference type="Gene3D" id="3.40.630.30">
    <property type="match status" value="1"/>
</dbReference>
<evidence type="ECO:0000256" key="3">
    <source>
        <dbReference type="ARBA" id="ARBA00023315"/>
    </source>
</evidence>
<dbReference type="EMBL" id="VIKS01000016">
    <property type="protein sequence ID" value="TQV81551.1"/>
    <property type="molecule type" value="Genomic_DNA"/>
</dbReference>
<proteinExistence type="inferred from homology"/>
<dbReference type="InterPro" id="IPR016181">
    <property type="entry name" value="Acyl_CoA_acyltransferase"/>
</dbReference>
<feature type="domain" description="N-acetyltransferase" evidence="4">
    <location>
        <begin position="19"/>
        <end position="176"/>
    </location>
</feature>
<dbReference type="OrthoDB" id="9805924at2"/>
<comment type="caution">
    <text evidence="5">The sequence shown here is derived from an EMBL/GenBank/DDBJ whole genome shotgun (WGS) entry which is preliminary data.</text>
</comment>
<protein>
    <submittedName>
        <fullName evidence="5">GNAT family N-acetyltransferase</fullName>
    </submittedName>
</protein>